<dbReference type="InterPro" id="IPR039881">
    <property type="entry name" value="PCIF1-like"/>
</dbReference>
<dbReference type="GO" id="GO:0005634">
    <property type="term" value="C:nucleus"/>
    <property type="evidence" value="ECO:0007669"/>
    <property type="project" value="TreeGrafter"/>
</dbReference>
<evidence type="ECO:0000259" key="2">
    <source>
        <dbReference type="PROSITE" id="PS50020"/>
    </source>
</evidence>
<comment type="caution">
    <text evidence="3">The sequence shown here is derived from an EMBL/GenBank/DDBJ whole genome shotgun (WGS) entry which is preliminary data.</text>
</comment>
<feature type="compositionally biased region" description="Basic and acidic residues" evidence="1">
    <location>
        <begin position="648"/>
        <end position="657"/>
    </location>
</feature>
<dbReference type="Gene3D" id="2.20.70.10">
    <property type="match status" value="1"/>
</dbReference>
<evidence type="ECO:0000313" key="4">
    <source>
        <dbReference type="Proteomes" id="UP001152888"/>
    </source>
</evidence>
<dbReference type="SUPFAM" id="SSF51045">
    <property type="entry name" value="WW domain"/>
    <property type="match status" value="1"/>
</dbReference>
<evidence type="ECO:0000256" key="1">
    <source>
        <dbReference type="SAM" id="MobiDB-lite"/>
    </source>
</evidence>
<dbReference type="InterPro" id="IPR036020">
    <property type="entry name" value="WW_dom_sf"/>
</dbReference>
<dbReference type="CDD" id="cd00201">
    <property type="entry name" value="WW"/>
    <property type="match status" value="1"/>
</dbReference>
<dbReference type="InterPro" id="IPR022035">
    <property type="entry name" value="PCIF1_WW"/>
</dbReference>
<feature type="region of interest" description="Disordered" evidence="1">
    <location>
        <begin position="648"/>
        <end position="680"/>
    </location>
</feature>
<dbReference type="Proteomes" id="UP001152888">
    <property type="component" value="Unassembled WGS sequence"/>
</dbReference>
<sequence length="680" mass="77896">MNQEAESKEEKPTWPPVDNAAPPTPQPHVNLPVPTTPQGPPVNQGMEFELPLELQQQGWKKFWSKREKRPYFWNKLTAESLWEIPVLKPQFDPITDPLGICHAPPPQAVAPGPVPGPHAMPVAKRRPSEELAGPQAKRFVLAGPWDLDIPTNVIIIERAPCIYMHSHPEIEAYRCGLLSKLRQCYQELCHSRESIDAPKESFNRWLMERKVIDTGYDPLLPSNCYPEISLSMYKEIMNDIPIKLVRPKFTGDARKQLSRYAEAAKKIMESRNAENESRKVVKWNVDETFQWLRKTVGATYDDFQDRLGHLKQQCQPHLTETVKSSVEGICMKIYNLSCDYARKVREKANSILKEQVLGELPSAPLQIHGARKVWCYPVQFTVGCPRMPVVEYLPDRDQALLRYQGDTLAINATHLQKLEHLYRHNCFDDRKFELFIPRVWCVLKRYATFMGVYPSSSTSSADSHETQRALPVAALECLNRAFGVTFECFASPLSCYFRQYCSAFADCDSYFGSRGSFLKLKAVSGSFVCHPPYCEELMEASVNHMERLLSDSPEPLSFVVLVPDYREPTPTALVRLESSQFKRKQVTIPAYEHEFRHGFQHVLNKTELNVRSPHGTVIVWLQNTSGHQRWEPTEDRVQALLETFRPGRERDRDKRELLSPTRQSNATGTEAEPAKDVLVH</sequence>
<feature type="compositionally biased region" description="Basic and acidic residues" evidence="1">
    <location>
        <begin position="1"/>
        <end position="12"/>
    </location>
</feature>
<dbReference type="InterPro" id="IPR029048">
    <property type="entry name" value="HSP70_C_sf"/>
</dbReference>
<dbReference type="SMART" id="SM00456">
    <property type="entry name" value="WW"/>
    <property type="match status" value="1"/>
</dbReference>
<dbReference type="FunFam" id="2.20.70.10:FF:000036">
    <property type="entry name" value="Phosphorylated CTD-interacting factor 1"/>
    <property type="match status" value="1"/>
</dbReference>
<dbReference type="EMBL" id="CAKOFQ010008113">
    <property type="protein sequence ID" value="CAH2011741.1"/>
    <property type="molecule type" value="Genomic_DNA"/>
</dbReference>
<dbReference type="GO" id="GO:0016422">
    <property type="term" value="F:mRNA (2'-O-methyladenosine-N6-)-methyltransferase activity"/>
    <property type="evidence" value="ECO:0007669"/>
    <property type="project" value="InterPro"/>
</dbReference>
<reference evidence="3" key="1">
    <citation type="submission" date="2022-03" db="EMBL/GenBank/DDBJ databases">
        <authorList>
            <person name="Sayadi A."/>
        </authorList>
    </citation>
    <scope>NUCLEOTIDE SEQUENCE</scope>
</reference>
<dbReference type="Pfam" id="PF00397">
    <property type="entry name" value="WW"/>
    <property type="match status" value="1"/>
</dbReference>
<evidence type="ECO:0000313" key="3">
    <source>
        <dbReference type="EMBL" id="CAH2011741.1"/>
    </source>
</evidence>
<accession>A0A9P0M9A3</accession>
<feature type="region of interest" description="Disordered" evidence="1">
    <location>
        <begin position="1"/>
        <end position="39"/>
    </location>
</feature>
<dbReference type="Gene3D" id="1.20.1270.10">
    <property type="match status" value="1"/>
</dbReference>
<dbReference type="PROSITE" id="PS50020">
    <property type="entry name" value="WW_DOMAIN_2"/>
    <property type="match status" value="1"/>
</dbReference>
<feature type="domain" description="WW" evidence="2">
    <location>
        <begin position="53"/>
        <end position="87"/>
    </location>
</feature>
<dbReference type="GO" id="GO:0099122">
    <property type="term" value="F:RNA polymerase II C-terminal domain binding"/>
    <property type="evidence" value="ECO:0007669"/>
    <property type="project" value="InterPro"/>
</dbReference>
<keyword evidence="4" id="KW-1185">Reference proteome</keyword>
<proteinExistence type="predicted"/>
<dbReference type="Pfam" id="PF12237">
    <property type="entry name" value="PCIF1_WW"/>
    <property type="match status" value="1"/>
</dbReference>
<dbReference type="AlphaFoldDB" id="A0A9P0M9A3"/>
<dbReference type="PANTHER" id="PTHR21727">
    <property type="entry name" value="PHOSPHORYLATED CTD INTERACTING FACTOR 1"/>
    <property type="match status" value="1"/>
</dbReference>
<dbReference type="PANTHER" id="PTHR21727:SF0">
    <property type="entry name" value="MRNA (2'-O-METHYLADENOSINE-N(6)-)-METHYLTRANSFERASE"/>
    <property type="match status" value="1"/>
</dbReference>
<name>A0A9P0M9A3_ACAOB</name>
<organism evidence="3 4">
    <name type="scientific">Acanthoscelides obtectus</name>
    <name type="common">Bean weevil</name>
    <name type="synonym">Bruchus obtectus</name>
    <dbReference type="NCBI Taxonomy" id="200917"/>
    <lineage>
        <taxon>Eukaryota</taxon>
        <taxon>Metazoa</taxon>
        <taxon>Ecdysozoa</taxon>
        <taxon>Arthropoda</taxon>
        <taxon>Hexapoda</taxon>
        <taxon>Insecta</taxon>
        <taxon>Pterygota</taxon>
        <taxon>Neoptera</taxon>
        <taxon>Endopterygota</taxon>
        <taxon>Coleoptera</taxon>
        <taxon>Polyphaga</taxon>
        <taxon>Cucujiformia</taxon>
        <taxon>Chrysomeloidea</taxon>
        <taxon>Chrysomelidae</taxon>
        <taxon>Bruchinae</taxon>
        <taxon>Bruchini</taxon>
        <taxon>Acanthoscelides</taxon>
    </lineage>
</organism>
<gene>
    <name evidence="3" type="ORF">ACAOBT_LOCUS32381</name>
</gene>
<protein>
    <recommendedName>
        <fullName evidence="2">WW domain-containing protein</fullName>
    </recommendedName>
</protein>
<dbReference type="OrthoDB" id="193787at2759"/>
<dbReference type="InterPro" id="IPR001202">
    <property type="entry name" value="WW_dom"/>
</dbReference>